<reference evidence="1" key="1">
    <citation type="journal article" date="2015" name="Nature">
        <title>Complex archaea that bridge the gap between prokaryotes and eukaryotes.</title>
        <authorList>
            <person name="Spang A."/>
            <person name="Saw J.H."/>
            <person name="Jorgensen S.L."/>
            <person name="Zaremba-Niedzwiedzka K."/>
            <person name="Martijn J."/>
            <person name="Lind A.E."/>
            <person name="van Eijk R."/>
            <person name="Schleper C."/>
            <person name="Guy L."/>
            <person name="Ettema T.J."/>
        </authorList>
    </citation>
    <scope>NUCLEOTIDE SEQUENCE</scope>
</reference>
<organism evidence="1">
    <name type="scientific">marine sediment metagenome</name>
    <dbReference type="NCBI Taxonomy" id="412755"/>
    <lineage>
        <taxon>unclassified sequences</taxon>
        <taxon>metagenomes</taxon>
        <taxon>ecological metagenomes</taxon>
    </lineage>
</organism>
<dbReference type="EMBL" id="LAZR01005728">
    <property type="protein sequence ID" value="KKM97602.1"/>
    <property type="molecule type" value="Genomic_DNA"/>
</dbReference>
<sequence length="49" mass="5650">LIKAGRTGMDIVNVPVQCIYKEGRESKINPITDMIRFVKMIFKLLKNIN</sequence>
<evidence type="ECO:0000313" key="1">
    <source>
        <dbReference type="EMBL" id="KKM97602.1"/>
    </source>
</evidence>
<dbReference type="AlphaFoldDB" id="A0A0F9PWM4"/>
<proteinExistence type="predicted"/>
<accession>A0A0F9PWM4</accession>
<name>A0A0F9PWM4_9ZZZZ</name>
<feature type="non-terminal residue" evidence="1">
    <location>
        <position position="1"/>
    </location>
</feature>
<evidence type="ECO:0008006" key="2">
    <source>
        <dbReference type="Google" id="ProtNLM"/>
    </source>
</evidence>
<gene>
    <name evidence="1" type="ORF">LCGC14_1166440</name>
</gene>
<protein>
    <recommendedName>
        <fullName evidence="2">Glycosyltransferase 2-like domain-containing protein</fullName>
    </recommendedName>
</protein>
<comment type="caution">
    <text evidence="1">The sequence shown here is derived from an EMBL/GenBank/DDBJ whole genome shotgun (WGS) entry which is preliminary data.</text>
</comment>